<dbReference type="EMBL" id="CP000527">
    <property type="protein sequence ID" value="ABM29738.1"/>
    <property type="molecule type" value="Genomic_DNA"/>
</dbReference>
<dbReference type="RefSeq" id="WP_011793042.1">
    <property type="nucleotide sequence ID" value="NC_008751.1"/>
</dbReference>
<feature type="transmembrane region" description="Helical" evidence="1">
    <location>
        <begin position="135"/>
        <end position="157"/>
    </location>
</feature>
<evidence type="ECO:0000256" key="1">
    <source>
        <dbReference type="SAM" id="Phobius"/>
    </source>
</evidence>
<proteinExistence type="predicted"/>
<name>A0A0H3ABN3_NITV4</name>
<reference evidence="3" key="1">
    <citation type="journal article" date="2009" name="Environ. Microbiol.">
        <title>Contribution of mobile genetic elements to Desulfovibrio vulgaris genome plasticity.</title>
        <authorList>
            <person name="Walker C.B."/>
            <person name="Stolyar S."/>
            <person name="Chivian D."/>
            <person name="Pinel N."/>
            <person name="Gabster J.A."/>
            <person name="Dehal P.S."/>
            <person name="He Z."/>
            <person name="Yang Z.K."/>
            <person name="Yen H.C."/>
            <person name="Zhou J."/>
            <person name="Wall J.D."/>
            <person name="Hazen T.C."/>
            <person name="Arkin A.P."/>
            <person name="Stahl D.A."/>
        </authorList>
    </citation>
    <scope>NUCLEOTIDE SEQUENCE [LARGE SCALE GENOMIC DNA]</scope>
    <source>
        <strain evidence="3">DP4</strain>
    </source>
</reference>
<gene>
    <name evidence="2" type="ordered locus">Dvul_2727</name>
</gene>
<evidence type="ECO:0000313" key="3">
    <source>
        <dbReference type="Proteomes" id="UP000009173"/>
    </source>
</evidence>
<keyword evidence="1" id="KW-0812">Transmembrane</keyword>
<dbReference type="HOGENOM" id="CLU_102105_1_0_7"/>
<keyword evidence="1" id="KW-0472">Membrane</keyword>
<feature type="transmembrane region" description="Helical" evidence="1">
    <location>
        <begin position="22"/>
        <end position="45"/>
    </location>
</feature>
<accession>A0A0H3ABN3</accession>
<feature type="transmembrane region" description="Helical" evidence="1">
    <location>
        <begin position="96"/>
        <end position="115"/>
    </location>
</feature>
<dbReference type="AlphaFoldDB" id="A0A0H3ABN3"/>
<sequence>MNDISRFLDPVLIVPYRLPEDALSGFLFGTLCLTIICLAVGDVSLRIVMRLNRRRLEELHNDMEHHHKLSETALRMGDKESYKAVNSQAHDAFGHYFSFGAALFCVSIWPLPFAMGWMSDRFSGATPILPWDVPIIGAQPSVTFWFLLLYIPVRITYAKGRSFLARRKQLATTAAAASGMAGDAKGPTDQMRHDG</sequence>
<organism evidence="2 3">
    <name type="scientific">Nitratidesulfovibrio vulgaris (strain DP4)</name>
    <name type="common">Desulfovibrio vulgaris</name>
    <dbReference type="NCBI Taxonomy" id="391774"/>
    <lineage>
        <taxon>Bacteria</taxon>
        <taxon>Pseudomonadati</taxon>
        <taxon>Thermodesulfobacteriota</taxon>
        <taxon>Desulfovibrionia</taxon>
        <taxon>Desulfovibrionales</taxon>
        <taxon>Desulfovibrionaceae</taxon>
        <taxon>Nitratidesulfovibrio</taxon>
    </lineage>
</organism>
<evidence type="ECO:0008006" key="4">
    <source>
        <dbReference type="Google" id="ProtNLM"/>
    </source>
</evidence>
<protein>
    <recommendedName>
        <fullName evidence="4">DUF106 domain-containing protein</fullName>
    </recommendedName>
</protein>
<dbReference type="KEGG" id="dvl:Dvul_2727"/>
<dbReference type="Proteomes" id="UP000009173">
    <property type="component" value="Chromosome"/>
</dbReference>
<evidence type="ECO:0000313" key="2">
    <source>
        <dbReference type="EMBL" id="ABM29738.1"/>
    </source>
</evidence>
<keyword evidence="1" id="KW-1133">Transmembrane helix</keyword>